<name>A0A402BFR0_9CHLR</name>
<organism evidence="1 2">
    <name type="scientific">Dictyobacter alpinus</name>
    <dbReference type="NCBI Taxonomy" id="2014873"/>
    <lineage>
        <taxon>Bacteria</taxon>
        <taxon>Bacillati</taxon>
        <taxon>Chloroflexota</taxon>
        <taxon>Ktedonobacteria</taxon>
        <taxon>Ktedonobacterales</taxon>
        <taxon>Dictyobacteraceae</taxon>
        <taxon>Dictyobacter</taxon>
    </lineage>
</organism>
<dbReference type="GO" id="GO:0008967">
    <property type="term" value="F:phosphoglycolate phosphatase activity"/>
    <property type="evidence" value="ECO:0007669"/>
    <property type="project" value="TreeGrafter"/>
</dbReference>
<dbReference type="InterPro" id="IPR050155">
    <property type="entry name" value="HAD-like_hydrolase_sf"/>
</dbReference>
<protein>
    <recommendedName>
        <fullName evidence="3">HAD family hydrolase</fullName>
    </recommendedName>
</protein>
<gene>
    <name evidence="1" type="ORF">KDA_55860</name>
</gene>
<evidence type="ECO:0000313" key="2">
    <source>
        <dbReference type="Proteomes" id="UP000287171"/>
    </source>
</evidence>
<dbReference type="GO" id="GO:0006281">
    <property type="term" value="P:DNA repair"/>
    <property type="evidence" value="ECO:0007669"/>
    <property type="project" value="TreeGrafter"/>
</dbReference>
<reference evidence="2" key="1">
    <citation type="submission" date="2018-12" db="EMBL/GenBank/DDBJ databases">
        <title>Tengunoibacter tsumagoiensis gen. nov., sp. nov., Dictyobacter kobayashii sp. nov., D. alpinus sp. nov., and D. joshuensis sp. nov. and description of Dictyobacteraceae fam. nov. within the order Ktedonobacterales isolated from Tengu-no-mugimeshi.</title>
        <authorList>
            <person name="Wang C.M."/>
            <person name="Zheng Y."/>
            <person name="Sakai Y."/>
            <person name="Toyoda A."/>
            <person name="Minakuchi Y."/>
            <person name="Abe K."/>
            <person name="Yokota A."/>
            <person name="Yabe S."/>
        </authorList>
    </citation>
    <scope>NUCLEOTIDE SEQUENCE [LARGE SCALE GENOMIC DNA]</scope>
    <source>
        <strain evidence="2">Uno16</strain>
    </source>
</reference>
<dbReference type="Proteomes" id="UP000287171">
    <property type="component" value="Unassembled WGS sequence"/>
</dbReference>
<dbReference type="Pfam" id="PF13419">
    <property type="entry name" value="HAD_2"/>
    <property type="match status" value="1"/>
</dbReference>
<dbReference type="InterPro" id="IPR023214">
    <property type="entry name" value="HAD_sf"/>
</dbReference>
<dbReference type="NCBIfam" id="TIGR01549">
    <property type="entry name" value="HAD-SF-IA-v1"/>
    <property type="match status" value="1"/>
</dbReference>
<evidence type="ECO:0000313" key="1">
    <source>
        <dbReference type="EMBL" id="GCE30102.1"/>
    </source>
</evidence>
<proteinExistence type="predicted"/>
<dbReference type="InterPro" id="IPR041492">
    <property type="entry name" value="HAD_2"/>
</dbReference>
<dbReference type="AlphaFoldDB" id="A0A402BFR0"/>
<evidence type="ECO:0008006" key="3">
    <source>
        <dbReference type="Google" id="ProtNLM"/>
    </source>
</evidence>
<dbReference type="RefSeq" id="WP_161982458.1">
    <property type="nucleotide sequence ID" value="NZ_BIFT01000002.1"/>
</dbReference>
<dbReference type="SUPFAM" id="SSF56784">
    <property type="entry name" value="HAD-like"/>
    <property type="match status" value="1"/>
</dbReference>
<dbReference type="Gene3D" id="3.40.50.1000">
    <property type="entry name" value="HAD superfamily/HAD-like"/>
    <property type="match status" value="1"/>
</dbReference>
<dbReference type="PANTHER" id="PTHR43434:SF1">
    <property type="entry name" value="PHOSPHOGLYCOLATE PHOSPHATASE"/>
    <property type="match status" value="1"/>
</dbReference>
<dbReference type="EMBL" id="BIFT01000002">
    <property type="protein sequence ID" value="GCE30102.1"/>
    <property type="molecule type" value="Genomic_DNA"/>
</dbReference>
<accession>A0A402BFR0</accession>
<sequence length="127" mass="13820">MTVNTLLDAGIEIGVVTSVLGSRARHDLMRLGFPIDHFFLLQGADDEPAHKPDPKVFDKALKLLSEKGITRQEVIYIGDALMDYYASRDAGMGFIGVTTGFVTQEQFELEGAQACSSLTEIVSVLQA</sequence>
<keyword evidence="2" id="KW-1185">Reference proteome</keyword>
<dbReference type="InterPro" id="IPR006439">
    <property type="entry name" value="HAD-SF_hydro_IA"/>
</dbReference>
<comment type="caution">
    <text evidence="1">The sequence shown here is derived from an EMBL/GenBank/DDBJ whole genome shotgun (WGS) entry which is preliminary data.</text>
</comment>
<dbReference type="InterPro" id="IPR036412">
    <property type="entry name" value="HAD-like_sf"/>
</dbReference>
<dbReference type="PANTHER" id="PTHR43434">
    <property type="entry name" value="PHOSPHOGLYCOLATE PHOSPHATASE"/>
    <property type="match status" value="1"/>
</dbReference>